<dbReference type="InterPro" id="IPR036186">
    <property type="entry name" value="Serpin_sf"/>
</dbReference>
<dbReference type="OrthoDB" id="671595at2759"/>
<dbReference type="GO" id="GO:0004867">
    <property type="term" value="F:serine-type endopeptidase inhibitor activity"/>
    <property type="evidence" value="ECO:0007669"/>
    <property type="project" value="UniProtKB-KW"/>
</dbReference>
<dbReference type="Pfam" id="PF00079">
    <property type="entry name" value="Serpin"/>
    <property type="match status" value="1"/>
</dbReference>
<sequence>MVQRDSPIDSAKPTYPQLQRMMRTSLPLCLLVVMLHLTVHSLTQTDHHNDKPKATEPQEPHPHEGDPLESCRQIVPSNTDFAFRFYKQAATQEPGKNIFFSPVSISAAFALLALGSRATSQTQVLEGLAFNLTDTQEEEIHNGFHHLLLLLNRPGSQVQLSMGNTLFMDKHLKPQKTFLKDIKKLYKAKVVSSNFQNSTEAKKEINEHIKNKTHGNINQILEDLDSNTLMVMINYIYFKAYWVNPFNIKGTHKDYFHVNVKTSVEVKMMTRDGFYKAYSDRKLSCKVVQIPYKGDVAALFILPNEGKMKQLEAALTKDTVAKWEKSLKRQRIEVYIPKLSISGNYDLKKTLMNLGVTDVFSDRADLSGITGKPDVKVSKAAHKALLKIHENGTEAAAVTSLDFLPHSIPPVVKFNRPFLLLIVDQYTQSILFIGKIVNPTEK</sequence>
<proteinExistence type="inferred from homology"/>
<dbReference type="InterPro" id="IPR000215">
    <property type="entry name" value="Serpin_fam"/>
</dbReference>
<keyword evidence="3" id="KW-0732">Signal</keyword>
<dbReference type="Gene3D" id="2.10.310.10">
    <property type="entry name" value="Serpins superfamily"/>
    <property type="match status" value="1"/>
</dbReference>
<evidence type="ECO:0000259" key="8">
    <source>
        <dbReference type="SMART" id="SM00093"/>
    </source>
</evidence>
<evidence type="ECO:0000256" key="4">
    <source>
        <dbReference type="ARBA" id="ARBA00022900"/>
    </source>
</evidence>
<dbReference type="Proteomes" id="UP000233556">
    <property type="component" value="Unassembled WGS sequence"/>
</dbReference>
<dbReference type="Gene3D" id="2.30.39.10">
    <property type="entry name" value="Alpha-1-antitrypsin, domain 1"/>
    <property type="match status" value="1"/>
</dbReference>
<organism evidence="9 10">
    <name type="scientific">Limosa lapponica baueri</name>
    <dbReference type="NCBI Taxonomy" id="1758121"/>
    <lineage>
        <taxon>Eukaryota</taxon>
        <taxon>Metazoa</taxon>
        <taxon>Chordata</taxon>
        <taxon>Craniata</taxon>
        <taxon>Vertebrata</taxon>
        <taxon>Euteleostomi</taxon>
        <taxon>Archelosauria</taxon>
        <taxon>Archosauria</taxon>
        <taxon>Dinosauria</taxon>
        <taxon>Saurischia</taxon>
        <taxon>Theropoda</taxon>
        <taxon>Coelurosauria</taxon>
        <taxon>Aves</taxon>
        <taxon>Neognathae</taxon>
        <taxon>Neoaves</taxon>
        <taxon>Charadriiformes</taxon>
        <taxon>Scolopacidae</taxon>
        <taxon>Limosa</taxon>
    </lineage>
</organism>
<dbReference type="SMART" id="SM00093">
    <property type="entry name" value="SERPIN"/>
    <property type="match status" value="1"/>
</dbReference>
<dbReference type="PROSITE" id="PS00284">
    <property type="entry name" value="SERPIN"/>
    <property type="match status" value="1"/>
</dbReference>
<gene>
    <name evidence="9" type="ORF">llap_4291</name>
</gene>
<accession>A0A2I0UH95</accession>
<feature type="domain" description="Serpin" evidence="8">
    <location>
        <begin position="83"/>
        <end position="439"/>
    </location>
</feature>
<dbReference type="PANTHER" id="PTHR11461">
    <property type="entry name" value="SERINE PROTEASE INHIBITOR, SERPIN"/>
    <property type="match status" value="1"/>
</dbReference>
<dbReference type="FunFam" id="2.30.39.10:FF:000002">
    <property type="entry name" value="Serpin family D member 1"/>
    <property type="match status" value="1"/>
</dbReference>
<evidence type="ECO:0000313" key="9">
    <source>
        <dbReference type="EMBL" id="PKU45406.1"/>
    </source>
</evidence>
<reference evidence="10" key="1">
    <citation type="submission" date="2017-11" db="EMBL/GenBank/DDBJ databases">
        <authorList>
            <person name="Lima N.C."/>
            <person name="Parody-Merino A.M."/>
            <person name="Battley P.F."/>
            <person name="Fidler A.E."/>
            <person name="Prosdocimi F."/>
        </authorList>
    </citation>
    <scope>NUCLEOTIDE SEQUENCE [LARGE SCALE GENOMIC DNA]</scope>
</reference>
<dbReference type="InterPro" id="IPR042185">
    <property type="entry name" value="Serpin_sf_2"/>
</dbReference>
<dbReference type="FunFam" id="2.10.310.10:FF:000001">
    <property type="entry name" value="Serpin family A member 1"/>
    <property type="match status" value="1"/>
</dbReference>
<dbReference type="AlphaFoldDB" id="A0A2I0UH95"/>
<name>A0A2I0UH95_LIMLA</name>
<dbReference type="InterPro" id="IPR042178">
    <property type="entry name" value="Serpin_sf_1"/>
</dbReference>
<keyword evidence="4" id="KW-0722">Serine protease inhibitor</keyword>
<reference evidence="10" key="2">
    <citation type="submission" date="2017-12" db="EMBL/GenBank/DDBJ databases">
        <title>Genome sequence of the Bar-tailed Godwit (Limosa lapponica baueri).</title>
        <authorList>
            <person name="Lima N.C.B."/>
            <person name="Parody-Merino A.M."/>
            <person name="Battley P.F."/>
            <person name="Fidler A.E."/>
            <person name="Prosdocimi F."/>
        </authorList>
    </citation>
    <scope>NUCLEOTIDE SEQUENCE [LARGE SCALE GENOMIC DNA]</scope>
</reference>
<evidence type="ECO:0000256" key="2">
    <source>
        <dbReference type="ARBA" id="ARBA00022690"/>
    </source>
</evidence>
<evidence type="ECO:0000256" key="5">
    <source>
        <dbReference type="ARBA" id="ARBA00023180"/>
    </source>
</evidence>
<feature type="region of interest" description="Disordered" evidence="7">
    <location>
        <begin position="44"/>
        <end position="69"/>
    </location>
</feature>
<evidence type="ECO:0000256" key="7">
    <source>
        <dbReference type="SAM" id="MobiDB-lite"/>
    </source>
</evidence>
<keyword evidence="10" id="KW-1185">Reference proteome</keyword>
<keyword evidence="2" id="KW-0646">Protease inhibitor</keyword>
<keyword evidence="5" id="KW-0325">Glycoprotein</keyword>
<dbReference type="FunFam" id="3.30.497.10:FF:000001">
    <property type="entry name" value="Serine protease inhibitor"/>
    <property type="match status" value="1"/>
</dbReference>
<feature type="compositionally biased region" description="Basic and acidic residues" evidence="7">
    <location>
        <begin position="45"/>
        <end position="66"/>
    </location>
</feature>
<dbReference type="InterPro" id="IPR023796">
    <property type="entry name" value="Serpin_dom"/>
</dbReference>
<protein>
    <submittedName>
        <fullName evidence="9">Alpha-1-antitrypsin-like</fullName>
    </submittedName>
</protein>
<dbReference type="Gene3D" id="3.30.497.10">
    <property type="entry name" value="Antithrombin, subunit I, domain 2"/>
    <property type="match status" value="1"/>
</dbReference>
<dbReference type="GO" id="GO:0005615">
    <property type="term" value="C:extracellular space"/>
    <property type="evidence" value="ECO:0007669"/>
    <property type="project" value="InterPro"/>
</dbReference>
<evidence type="ECO:0000256" key="3">
    <source>
        <dbReference type="ARBA" id="ARBA00022729"/>
    </source>
</evidence>
<dbReference type="EMBL" id="KZ505762">
    <property type="protein sequence ID" value="PKU45406.1"/>
    <property type="molecule type" value="Genomic_DNA"/>
</dbReference>
<evidence type="ECO:0000256" key="1">
    <source>
        <dbReference type="ARBA" id="ARBA00009500"/>
    </source>
</evidence>
<dbReference type="InterPro" id="IPR023795">
    <property type="entry name" value="Serpin_CS"/>
</dbReference>
<dbReference type="SUPFAM" id="SSF56574">
    <property type="entry name" value="Serpins"/>
    <property type="match status" value="1"/>
</dbReference>
<dbReference type="PANTHER" id="PTHR11461:SF165">
    <property type="entry name" value="ALPHA-1-ANTITRYPSIN"/>
    <property type="match status" value="1"/>
</dbReference>
<evidence type="ECO:0000313" key="10">
    <source>
        <dbReference type="Proteomes" id="UP000233556"/>
    </source>
</evidence>
<comment type="similarity">
    <text evidence="1 6">Belongs to the serpin family.</text>
</comment>
<evidence type="ECO:0000256" key="6">
    <source>
        <dbReference type="RuleBase" id="RU000411"/>
    </source>
</evidence>